<evidence type="ECO:0000256" key="2">
    <source>
        <dbReference type="ARBA" id="ARBA00022801"/>
    </source>
</evidence>
<evidence type="ECO:0000313" key="5">
    <source>
        <dbReference type="EMBL" id="MBH5334472.1"/>
    </source>
</evidence>
<feature type="region of interest" description="Disordered" evidence="3">
    <location>
        <begin position="33"/>
        <end position="69"/>
    </location>
</feature>
<dbReference type="InterPro" id="IPR051201">
    <property type="entry name" value="Chloro_Bact_Ser_Proteases"/>
</dbReference>
<dbReference type="RefSeq" id="WP_197988167.1">
    <property type="nucleotide sequence ID" value="NZ_JACYXC010000001.1"/>
</dbReference>
<sequence length="367" mass="36557">MDGSRSRRRPLSTVAMVCSVALLAGGGLAGCGFGGDDEGGGPASPAPPSVSLSSHRSAPERSRGEPPAGYEKTVAAVLPSVVQITTGKSLGSGVVYDGKGHVVTNAHVVGDAEKFEVTLATGKGTRSASLVYSYPDQDLAVIKLDEVPEGLRPAAFADSSEVEVGQIVLAMGSPLGLSSSVTQGIVSAVGRTVRAESDGGTGTMMSDLVQTSAPINPGNSGGALVNLANQVVGVPTLAATDPELGDAAAGIGFAIPSSTVTSIADQIISQGKVTDSGKAALGITARTLLGDDYQPAGVAVVSVAEDGPAAKAGIEAGDTIVAVDGAEVRSMTDLSEALAAHEPGDEATVGYERDGERHTARVTLGEL</sequence>
<feature type="domain" description="PDZ" evidence="4">
    <location>
        <begin position="267"/>
        <end position="355"/>
    </location>
</feature>
<keyword evidence="1" id="KW-0645">Protease</keyword>
<reference evidence="5 6" key="1">
    <citation type="submission" date="2020-09" db="EMBL/GenBank/DDBJ databases">
        <title>Biosynthesis of the nuclear factor of activated T cells inhibitor NFAT-133 and its congeners in Streptomyces pactum.</title>
        <authorList>
            <person name="Zhou W."/>
            <person name="Posri P."/>
            <person name="Abugrain M.E."/>
            <person name="Weisberg A.J."/>
            <person name="Chang J.H."/>
            <person name="Mahmud T."/>
        </authorList>
    </citation>
    <scope>NUCLEOTIDE SEQUENCE [LARGE SCALE GENOMIC DNA]</scope>
    <source>
        <strain evidence="5 6">ATCC 27456</strain>
    </source>
</reference>
<feature type="region of interest" description="Disordered" evidence="3">
    <location>
        <begin position="348"/>
        <end position="367"/>
    </location>
</feature>
<dbReference type="EMBL" id="JACYXC010000001">
    <property type="protein sequence ID" value="MBH5334472.1"/>
    <property type="molecule type" value="Genomic_DNA"/>
</dbReference>
<protein>
    <submittedName>
        <fullName evidence="5">Trypsin-like peptidase domain-containing protein</fullName>
    </submittedName>
</protein>
<dbReference type="InterPro" id="IPR036034">
    <property type="entry name" value="PDZ_sf"/>
</dbReference>
<dbReference type="PRINTS" id="PR00834">
    <property type="entry name" value="PROTEASES2C"/>
</dbReference>
<gene>
    <name evidence="5" type="ORF">IHE55_06505</name>
</gene>
<dbReference type="SUPFAM" id="SSF50494">
    <property type="entry name" value="Trypsin-like serine proteases"/>
    <property type="match status" value="1"/>
</dbReference>
<dbReference type="Pfam" id="PF13365">
    <property type="entry name" value="Trypsin_2"/>
    <property type="match status" value="1"/>
</dbReference>
<keyword evidence="2" id="KW-0378">Hydrolase</keyword>
<dbReference type="SMART" id="SM00228">
    <property type="entry name" value="PDZ"/>
    <property type="match status" value="1"/>
</dbReference>
<evidence type="ECO:0000256" key="3">
    <source>
        <dbReference type="SAM" id="MobiDB-lite"/>
    </source>
</evidence>
<dbReference type="PROSITE" id="PS50106">
    <property type="entry name" value="PDZ"/>
    <property type="match status" value="1"/>
</dbReference>
<name>A0ABS0NH63_9ACTN</name>
<dbReference type="Pfam" id="PF13180">
    <property type="entry name" value="PDZ_2"/>
    <property type="match status" value="1"/>
</dbReference>
<accession>A0ABS0NH63</accession>
<evidence type="ECO:0000259" key="4">
    <source>
        <dbReference type="PROSITE" id="PS50106"/>
    </source>
</evidence>
<dbReference type="PROSITE" id="PS51257">
    <property type="entry name" value="PROKAR_LIPOPROTEIN"/>
    <property type="match status" value="1"/>
</dbReference>
<proteinExistence type="predicted"/>
<dbReference type="InterPro" id="IPR009003">
    <property type="entry name" value="Peptidase_S1_PA"/>
</dbReference>
<comment type="caution">
    <text evidence="5">The sequence shown here is derived from an EMBL/GenBank/DDBJ whole genome shotgun (WGS) entry which is preliminary data.</text>
</comment>
<dbReference type="Gene3D" id="2.40.10.120">
    <property type="match status" value="1"/>
</dbReference>
<dbReference type="InterPro" id="IPR001478">
    <property type="entry name" value="PDZ"/>
</dbReference>
<keyword evidence="6" id="KW-1185">Reference proteome</keyword>
<organism evidence="5 6">
    <name type="scientific">Streptomyces pactum</name>
    <dbReference type="NCBI Taxonomy" id="68249"/>
    <lineage>
        <taxon>Bacteria</taxon>
        <taxon>Bacillati</taxon>
        <taxon>Actinomycetota</taxon>
        <taxon>Actinomycetes</taxon>
        <taxon>Kitasatosporales</taxon>
        <taxon>Streptomycetaceae</taxon>
        <taxon>Streptomyces</taxon>
    </lineage>
</organism>
<dbReference type="PANTHER" id="PTHR43343:SF3">
    <property type="entry name" value="PROTEASE DO-LIKE 8, CHLOROPLASTIC"/>
    <property type="match status" value="1"/>
</dbReference>
<dbReference type="Proteomes" id="UP000807371">
    <property type="component" value="Unassembled WGS sequence"/>
</dbReference>
<dbReference type="SUPFAM" id="SSF50156">
    <property type="entry name" value="PDZ domain-like"/>
    <property type="match status" value="1"/>
</dbReference>
<evidence type="ECO:0000256" key="1">
    <source>
        <dbReference type="ARBA" id="ARBA00022670"/>
    </source>
</evidence>
<evidence type="ECO:0000313" key="6">
    <source>
        <dbReference type="Proteomes" id="UP000807371"/>
    </source>
</evidence>
<dbReference type="Gene3D" id="2.30.42.10">
    <property type="match status" value="1"/>
</dbReference>
<dbReference type="PANTHER" id="PTHR43343">
    <property type="entry name" value="PEPTIDASE S12"/>
    <property type="match status" value="1"/>
</dbReference>
<dbReference type="InterPro" id="IPR001940">
    <property type="entry name" value="Peptidase_S1C"/>
</dbReference>